<organism evidence="2">
    <name type="scientific">Chromera velia CCMP2878</name>
    <dbReference type="NCBI Taxonomy" id="1169474"/>
    <lineage>
        <taxon>Eukaryota</taxon>
        <taxon>Sar</taxon>
        <taxon>Alveolata</taxon>
        <taxon>Colpodellida</taxon>
        <taxon>Chromeraceae</taxon>
        <taxon>Chromera</taxon>
    </lineage>
</organism>
<dbReference type="AlphaFoldDB" id="A0A0G4I650"/>
<feature type="compositionally biased region" description="Acidic residues" evidence="1">
    <location>
        <begin position="202"/>
        <end position="212"/>
    </location>
</feature>
<feature type="compositionally biased region" description="Basic and acidic residues" evidence="1">
    <location>
        <begin position="1"/>
        <end position="10"/>
    </location>
</feature>
<feature type="region of interest" description="Disordered" evidence="1">
    <location>
        <begin position="144"/>
        <end position="259"/>
    </location>
</feature>
<feature type="compositionally biased region" description="Basic and acidic residues" evidence="1">
    <location>
        <begin position="190"/>
        <end position="201"/>
    </location>
</feature>
<name>A0A0G4I650_9ALVE</name>
<feature type="compositionally biased region" description="Basic and acidic residues" evidence="1">
    <location>
        <begin position="227"/>
        <end position="239"/>
    </location>
</feature>
<feature type="compositionally biased region" description="Basic and acidic residues" evidence="1">
    <location>
        <begin position="144"/>
        <end position="153"/>
    </location>
</feature>
<protein>
    <submittedName>
        <fullName evidence="2">Uncharacterized protein</fullName>
    </submittedName>
</protein>
<sequence length="426" mass="46002">MDQPVKDSRRPSVTPDGTAGAPAAEATDGDREAPLGEGGGVVVPSPSFRVLGIPGRPLSGNRVGVPPLVVRRSSSSVAVAEVASVRVKRHIESPEAPNSFRASLQSELQKFESAAVQFHPDRRVVRDRSQRNLIAKLDAAHEELENRQAKVDASKQSVSSKGGIRFREDPASQSVSPEGKRVSPKPRRVHLLERALKRTLQDEADFPDDEERWGEITRPSSPVSLSGKEKEAKDAKRPAEPPGFQAGGRRQSLDERVSRGVGGWLDSEGYRSVSPERVGIAPSSHRENLNTKLRDDDMEAAGQKVKCLDKREHQGVTSQVVAEKIAAISSLEMNIKSFYDGCHPAAIGVPSDWKAHAVEVAAVGAAGQTLRKSHTSAALQNFRLGGASGMGRRSSIKIVEDEETPEEREKKLKVSESLGLSSSALR</sequence>
<proteinExistence type="predicted"/>
<feature type="region of interest" description="Disordered" evidence="1">
    <location>
        <begin position="387"/>
        <end position="426"/>
    </location>
</feature>
<dbReference type="EMBL" id="CDMZ01005260">
    <property type="protein sequence ID" value="CEM52473.1"/>
    <property type="molecule type" value="Genomic_DNA"/>
</dbReference>
<dbReference type="VEuPathDB" id="CryptoDB:Cvel_11292"/>
<reference evidence="2" key="1">
    <citation type="submission" date="2014-11" db="EMBL/GenBank/DDBJ databases">
        <authorList>
            <person name="Otto D Thomas"/>
            <person name="Naeem Raeece"/>
        </authorList>
    </citation>
    <scope>NUCLEOTIDE SEQUENCE</scope>
</reference>
<evidence type="ECO:0000313" key="2">
    <source>
        <dbReference type="EMBL" id="CEM52473.1"/>
    </source>
</evidence>
<gene>
    <name evidence="2" type="ORF">Cvel_11292</name>
</gene>
<evidence type="ECO:0000256" key="1">
    <source>
        <dbReference type="SAM" id="MobiDB-lite"/>
    </source>
</evidence>
<accession>A0A0G4I650</accession>
<feature type="region of interest" description="Disordered" evidence="1">
    <location>
        <begin position="1"/>
        <end position="41"/>
    </location>
</feature>